<gene>
    <name evidence="1" type="ORF">HAX54_033124</name>
</gene>
<evidence type="ECO:0000313" key="2">
    <source>
        <dbReference type="Proteomes" id="UP000823775"/>
    </source>
</evidence>
<feature type="non-terminal residue" evidence="1">
    <location>
        <position position="1"/>
    </location>
</feature>
<sequence>TEHIEDEVYLLKDKREVVVETYGVGFHPCHHKASQSSWGQGHGNHGRNFEIWIIEIGKSLSIQTSKSCLK</sequence>
<dbReference type="EMBL" id="JACEIK010000423">
    <property type="protein sequence ID" value="MCD7456785.1"/>
    <property type="molecule type" value="Genomic_DNA"/>
</dbReference>
<name>A0ABS8SD30_DATST</name>
<organism evidence="1 2">
    <name type="scientific">Datura stramonium</name>
    <name type="common">Jimsonweed</name>
    <name type="synonym">Common thornapple</name>
    <dbReference type="NCBI Taxonomy" id="4076"/>
    <lineage>
        <taxon>Eukaryota</taxon>
        <taxon>Viridiplantae</taxon>
        <taxon>Streptophyta</taxon>
        <taxon>Embryophyta</taxon>
        <taxon>Tracheophyta</taxon>
        <taxon>Spermatophyta</taxon>
        <taxon>Magnoliopsida</taxon>
        <taxon>eudicotyledons</taxon>
        <taxon>Gunneridae</taxon>
        <taxon>Pentapetalae</taxon>
        <taxon>asterids</taxon>
        <taxon>lamiids</taxon>
        <taxon>Solanales</taxon>
        <taxon>Solanaceae</taxon>
        <taxon>Solanoideae</taxon>
        <taxon>Datureae</taxon>
        <taxon>Datura</taxon>
    </lineage>
</organism>
<proteinExistence type="predicted"/>
<keyword evidence="2" id="KW-1185">Reference proteome</keyword>
<evidence type="ECO:0000313" key="1">
    <source>
        <dbReference type="EMBL" id="MCD7456785.1"/>
    </source>
</evidence>
<protein>
    <submittedName>
        <fullName evidence="1">Uncharacterized protein</fullName>
    </submittedName>
</protein>
<reference evidence="1 2" key="1">
    <citation type="journal article" date="2021" name="BMC Genomics">
        <title>Datura genome reveals duplications of psychoactive alkaloid biosynthetic genes and high mutation rate following tissue culture.</title>
        <authorList>
            <person name="Rajewski A."/>
            <person name="Carter-House D."/>
            <person name="Stajich J."/>
            <person name="Litt A."/>
        </authorList>
    </citation>
    <scope>NUCLEOTIDE SEQUENCE [LARGE SCALE GENOMIC DNA]</scope>
    <source>
        <strain evidence="1">AR-01</strain>
    </source>
</reference>
<accession>A0ABS8SD30</accession>
<comment type="caution">
    <text evidence="1">The sequence shown here is derived from an EMBL/GenBank/DDBJ whole genome shotgun (WGS) entry which is preliminary data.</text>
</comment>
<dbReference type="Proteomes" id="UP000823775">
    <property type="component" value="Unassembled WGS sequence"/>
</dbReference>